<feature type="compositionally biased region" description="Basic and acidic residues" evidence="3">
    <location>
        <begin position="60"/>
        <end position="69"/>
    </location>
</feature>
<dbReference type="Proteomes" id="UP000193218">
    <property type="component" value="Unassembled WGS sequence"/>
</dbReference>
<sequence>MSSPVSGHASKGATPIRHGSPVDAARPRLVSPRNSDGINTPTKRSTGGSGSGAGGAGSLEARRARRAELRQFYGIKEGQKADSGQSGDEAGKADSGDPLDIDSSSFNASKYYENLITTASLADLIKTANTLSADVGNLQGSRHALVYNHHHQLFAAGDTIAQLNSRTPQLLSIMTSLQDSFSEISRLADSVALPVDSTEHSSEESWAKNVERLRLMRVAEEPAERINTYFDSFRSRLETEAENSDNAKQALQSCMVLVNALEDDRDEAVVAGKQE</sequence>
<dbReference type="GO" id="GO:0007030">
    <property type="term" value="P:Golgi organization"/>
    <property type="evidence" value="ECO:0007669"/>
    <property type="project" value="UniProtKB-UniRule"/>
</dbReference>
<dbReference type="GO" id="GO:0016020">
    <property type="term" value="C:membrane"/>
    <property type="evidence" value="ECO:0007669"/>
    <property type="project" value="TreeGrafter"/>
</dbReference>
<dbReference type="PANTHER" id="PTHR15954">
    <property type="entry name" value="VACUOLAR PROTEIN SORTING-ASSOCIATED PROTEIN 51 HOMOLOG"/>
    <property type="match status" value="1"/>
</dbReference>
<protein>
    <recommendedName>
        <fullName evidence="2">Vacuolar protein sorting-associated protein 51 homolog</fullName>
    </recommendedName>
</protein>
<dbReference type="PANTHER" id="PTHR15954:SF4">
    <property type="entry name" value="VACUOLAR PROTEIN SORTING-ASSOCIATED PROTEIN 51 HOMOLOG"/>
    <property type="match status" value="1"/>
</dbReference>
<evidence type="ECO:0000313" key="5">
    <source>
        <dbReference type="Proteomes" id="UP000193218"/>
    </source>
</evidence>
<comment type="function">
    <text evidence="2">Acts as component of the GARP complex that is involved in retrograde transport from early and late endosomes to the trans-Golgi network (TGN).</text>
</comment>
<comment type="caution">
    <text evidence="4">The sequence shown here is derived from an EMBL/GenBank/DDBJ whole genome shotgun (WGS) entry which is preliminary data.</text>
</comment>
<dbReference type="InterPro" id="IPR014812">
    <property type="entry name" value="Vps51"/>
</dbReference>
<accession>A0A1Y1US08</accession>
<dbReference type="InParanoid" id="A0A1Y1US08"/>
<evidence type="ECO:0000256" key="1">
    <source>
        <dbReference type="ARBA" id="ARBA00006080"/>
    </source>
</evidence>
<dbReference type="STRING" id="4999.A0A1Y1US08"/>
<organism evidence="4 5">
    <name type="scientific">Kockovaella imperatae</name>
    <dbReference type="NCBI Taxonomy" id="4999"/>
    <lineage>
        <taxon>Eukaryota</taxon>
        <taxon>Fungi</taxon>
        <taxon>Dikarya</taxon>
        <taxon>Basidiomycota</taxon>
        <taxon>Agaricomycotina</taxon>
        <taxon>Tremellomycetes</taxon>
        <taxon>Tremellales</taxon>
        <taxon>Cuniculitremaceae</taxon>
        <taxon>Kockovaella</taxon>
    </lineage>
</organism>
<dbReference type="RefSeq" id="XP_021874502.1">
    <property type="nucleotide sequence ID" value="XM_022017707.1"/>
</dbReference>
<proteinExistence type="inferred from homology"/>
<comment type="subcellular location">
    <subcellularLocation>
        <location evidence="2">Golgi apparatus</location>
        <location evidence="2">trans-Golgi network</location>
    </subcellularLocation>
</comment>
<feature type="compositionally biased region" description="Polar residues" evidence="3">
    <location>
        <begin position="32"/>
        <end position="46"/>
    </location>
</feature>
<evidence type="ECO:0000256" key="2">
    <source>
        <dbReference type="RuleBase" id="RU368010"/>
    </source>
</evidence>
<dbReference type="GO" id="GO:1990745">
    <property type="term" value="C:EARP complex"/>
    <property type="evidence" value="ECO:0007669"/>
    <property type="project" value="TreeGrafter"/>
</dbReference>
<dbReference type="GO" id="GO:0000938">
    <property type="term" value="C:GARP complex"/>
    <property type="evidence" value="ECO:0007669"/>
    <property type="project" value="UniProtKB-UniRule"/>
</dbReference>
<keyword evidence="2" id="KW-0653">Protein transport</keyword>
<dbReference type="OrthoDB" id="203678at2759"/>
<dbReference type="GeneID" id="33559516"/>
<comment type="similarity">
    <text evidence="1 2">Belongs to the VPS51 family.</text>
</comment>
<dbReference type="GO" id="GO:0048193">
    <property type="term" value="P:Golgi vesicle transport"/>
    <property type="evidence" value="ECO:0007669"/>
    <property type="project" value="TreeGrafter"/>
</dbReference>
<feature type="compositionally biased region" description="Gly residues" evidence="3">
    <location>
        <begin position="47"/>
        <end position="57"/>
    </location>
</feature>
<keyword evidence="2" id="KW-0813">Transport</keyword>
<keyword evidence="2" id="KW-0445">Lipid transport</keyword>
<comment type="subunit">
    <text evidence="2">Component of the Golgi-associated retrograde protein (GARP) complex.</text>
</comment>
<dbReference type="GO" id="GO:0006869">
    <property type="term" value="P:lipid transport"/>
    <property type="evidence" value="ECO:0007669"/>
    <property type="project" value="UniProtKB-UniRule"/>
</dbReference>
<gene>
    <name evidence="4" type="ORF">BD324DRAFT_647729</name>
</gene>
<keyword evidence="2" id="KW-0333">Golgi apparatus</keyword>
<dbReference type="GO" id="GO:0005829">
    <property type="term" value="C:cytosol"/>
    <property type="evidence" value="ECO:0007669"/>
    <property type="project" value="GOC"/>
</dbReference>
<evidence type="ECO:0000256" key="3">
    <source>
        <dbReference type="SAM" id="MobiDB-lite"/>
    </source>
</evidence>
<dbReference type="GO" id="GO:0032456">
    <property type="term" value="P:endocytic recycling"/>
    <property type="evidence" value="ECO:0007669"/>
    <property type="project" value="TreeGrafter"/>
</dbReference>
<keyword evidence="5" id="KW-1185">Reference proteome</keyword>
<name>A0A1Y1US08_9TREE</name>
<dbReference type="Pfam" id="PF08700">
    <property type="entry name" value="VPS51_Exo84_N"/>
    <property type="match status" value="1"/>
</dbReference>
<reference evidence="4 5" key="1">
    <citation type="submission" date="2017-03" db="EMBL/GenBank/DDBJ databases">
        <title>Widespread Adenine N6-methylation of Active Genes in Fungi.</title>
        <authorList>
            <consortium name="DOE Joint Genome Institute"/>
            <person name="Mondo S.J."/>
            <person name="Dannebaum R.O."/>
            <person name="Kuo R.C."/>
            <person name="Louie K.B."/>
            <person name="Bewick A.J."/>
            <person name="Labutti K."/>
            <person name="Haridas S."/>
            <person name="Kuo A."/>
            <person name="Salamov A."/>
            <person name="Ahrendt S.R."/>
            <person name="Lau R."/>
            <person name="Bowen B.P."/>
            <person name="Lipzen A."/>
            <person name="Sullivan W."/>
            <person name="Andreopoulos W.B."/>
            <person name="Clum A."/>
            <person name="Lindquist E."/>
            <person name="Daum C."/>
            <person name="Northen T.R."/>
            <person name="Ramamoorthy G."/>
            <person name="Schmitz R.J."/>
            <person name="Gryganskyi A."/>
            <person name="Culley D."/>
            <person name="Magnuson J."/>
            <person name="James T.Y."/>
            <person name="O'Malley M.A."/>
            <person name="Stajich J.E."/>
            <person name="Spatafora J.W."/>
            <person name="Visel A."/>
            <person name="Grigoriev I.V."/>
        </authorList>
    </citation>
    <scope>NUCLEOTIDE SEQUENCE [LARGE SCALE GENOMIC DNA]</scope>
    <source>
        <strain evidence="4 5">NRRL Y-17943</strain>
    </source>
</reference>
<dbReference type="GO" id="GO:0015031">
    <property type="term" value="P:protein transport"/>
    <property type="evidence" value="ECO:0007669"/>
    <property type="project" value="UniProtKB-UniRule"/>
</dbReference>
<dbReference type="AlphaFoldDB" id="A0A1Y1US08"/>
<dbReference type="EMBL" id="NBSH01000001">
    <property type="protein sequence ID" value="ORX40823.1"/>
    <property type="molecule type" value="Genomic_DNA"/>
</dbReference>
<evidence type="ECO:0000313" key="4">
    <source>
        <dbReference type="EMBL" id="ORX40823.1"/>
    </source>
</evidence>
<feature type="region of interest" description="Disordered" evidence="3">
    <location>
        <begin position="1"/>
        <end position="100"/>
    </location>
</feature>
<dbReference type="GO" id="GO:0042147">
    <property type="term" value="P:retrograde transport, endosome to Golgi"/>
    <property type="evidence" value="ECO:0007669"/>
    <property type="project" value="UniProtKB-UniRule"/>
</dbReference>